<dbReference type="Proteomes" id="UP000799771">
    <property type="component" value="Unassembled WGS sequence"/>
</dbReference>
<keyword evidence="3" id="KW-1185">Reference proteome</keyword>
<sequence>MEFETHTLPHLMGRFPGISITDPYVIDSCHISLLDLPKLLHEKGFLENRLGKCAAYLQVLRKKQSRNERLLNDNPSPPRKKRKKLQQSNYELSAEIRNRERDESVLLNSLQTCKANIYIAGALAYTPTNMRSPVTNCASSPTQYSYTESEPTELSWNGWADEINTPFQTPSQVTILMGDLAPDAYLDNAKDFVAVIKNINRPLPLSRITEDAIMFLPVPPNTAHSQFSHSVLDPDAVVFESDPTHISNKGDIFSAQPDKLSISPSSAARRSSDAGLLAVMQRDLTSECEERFNVPRQITEWSRTGLPMRRRRSNSV</sequence>
<dbReference type="EMBL" id="ML977506">
    <property type="protein sequence ID" value="KAF2129680.1"/>
    <property type="molecule type" value="Genomic_DNA"/>
</dbReference>
<gene>
    <name evidence="2" type="ORF">P153DRAFT_367048</name>
</gene>
<protein>
    <submittedName>
        <fullName evidence="2">Uncharacterized protein</fullName>
    </submittedName>
</protein>
<dbReference type="GeneID" id="54408608"/>
<evidence type="ECO:0000256" key="1">
    <source>
        <dbReference type="SAM" id="MobiDB-lite"/>
    </source>
</evidence>
<organism evidence="2 3">
    <name type="scientific">Dothidotthia symphoricarpi CBS 119687</name>
    <dbReference type="NCBI Taxonomy" id="1392245"/>
    <lineage>
        <taxon>Eukaryota</taxon>
        <taxon>Fungi</taxon>
        <taxon>Dikarya</taxon>
        <taxon>Ascomycota</taxon>
        <taxon>Pezizomycotina</taxon>
        <taxon>Dothideomycetes</taxon>
        <taxon>Pleosporomycetidae</taxon>
        <taxon>Pleosporales</taxon>
        <taxon>Dothidotthiaceae</taxon>
        <taxon>Dothidotthia</taxon>
    </lineage>
</organism>
<name>A0A6A6AD29_9PLEO</name>
<dbReference type="RefSeq" id="XP_033524069.1">
    <property type="nucleotide sequence ID" value="XM_033668176.1"/>
</dbReference>
<proteinExistence type="predicted"/>
<reference evidence="2" key="1">
    <citation type="journal article" date="2020" name="Stud. Mycol.">
        <title>101 Dothideomycetes genomes: a test case for predicting lifestyles and emergence of pathogens.</title>
        <authorList>
            <person name="Haridas S."/>
            <person name="Albert R."/>
            <person name="Binder M."/>
            <person name="Bloem J."/>
            <person name="Labutti K."/>
            <person name="Salamov A."/>
            <person name="Andreopoulos B."/>
            <person name="Baker S."/>
            <person name="Barry K."/>
            <person name="Bills G."/>
            <person name="Bluhm B."/>
            <person name="Cannon C."/>
            <person name="Castanera R."/>
            <person name="Culley D."/>
            <person name="Daum C."/>
            <person name="Ezra D."/>
            <person name="Gonzalez J."/>
            <person name="Henrissat B."/>
            <person name="Kuo A."/>
            <person name="Liang C."/>
            <person name="Lipzen A."/>
            <person name="Lutzoni F."/>
            <person name="Magnuson J."/>
            <person name="Mondo S."/>
            <person name="Nolan M."/>
            <person name="Ohm R."/>
            <person name="Pangilinan J."/>
            <person name="Park H.-J."/>
            <person name="Ramirez L."/>
            <person name="Alfaro M."/>
            <person name="Sun H."/>
            <person name="Tritt A."/>
            <person name="Yoshinaga Y."/>
            <person name="Zwiers L.-H."/>
            <person name="Turgeon B."/>
            <person name="Goodwin S."/>
            <person name="Spatafora J."/>
            <person name="Crous P."/>
            <person name="Grigoriev I."/>
        </authorList>
    </citation>
    <scope>NUCLEOTIDE SEQUENCE</scope>
    <source>
        <strain evidence="2">CBS 119687</strain>
    </source>
</reference>
<feature type="region of interest" description="Disordered" evidence="1">
    <location>
        <begin position="66"/>
        <end position="90"/>
    </location>
</feature>
<evidence type="ECO:0000313" key="3">
    <source>
        <dbReference type="Proteomes" id="UP000799771"/>
    </source>
</evidence>
<evidence type="ECO:0000313" key="2">
    <source>
        <dbReference type="EMBL" id="KAF2129680.1"/>
    </source>
</evidence>
<dbReference type="AlphaFoldDB" id="A0A6A6AD29"/>
<dbReference type="OrthoDB" id="3904016at2759"/>
<accession>A0A6A6AD29</accession>